<dbReference type="EMBL" id="JBHSDI010000001">
    <property type="protein sequence ID" value="MFC4257870.1"/>
    <property type="molecule type" value="Genomic_DNA"/>
</dbReference>
<comment type="caution">
    <text evidence="4">The sequence shown here is derived from an EMBL/GenBank/DDBJ whole genome shotgun (WGS) entry which is preliminary data.</text>
</comment>
<protein>
    <submittedName>
        <fullName evidence="4">Uncharacterized protein</fullName>
    </submittedName>
</protein>
<evidence type="ECO:0000256" key="1">
    <source>
        <dbReference type="SAM" id="Coils"/>
    </source>
</evidence>
<accession>A0ABV8QC03</accession>
<dbReference type="RefSeq" id="WP_379885132.1">
    <property type="nucleotide sequence ID" value="NZ_JBHSDI010000001.1"/>
</dbReference>
<evidence type="ECO:0000256" key="2">
    <source>
        <dbReference type="SAM" id="MobiDB-lite"/>
    </source>
</evidence>
<dbReference type="Proteomes" id="UP001595798">
    <property type="component" value="Unassembled WGS sequence"/>
</dbReference>
<feature type="region of interest" description="Disordered" evidence="2">
    <location>
        <begin position="240"/>
        <end position="260"/>
    </location>
</feature>
<feature type="coiled-coil region" evidence="1">
    <location>
        <begin position="584"/>
        <end position="635"/>
    </location>
</feature>
<feature type="coiled-coil region" evidence="1">
    <location>
        <begin position="785"/>
        <end position="812"/>
    </location>
</feature>
<reference evidence="5" key="1">
    <citation type="journal article" date="2019" name="Int. J. Syst. Evol. Microbiol.">
        <title>The Global Catalogue of Microorganisms (GCM) 10K type strain sequencing project: providing services to taxonomists for standard genome sequencing and annotation.</title>
        <authorList>
            <consortium name="The Broad Institute Genomics Platform"/>
            <consortium name="The Broad Institute Genome Sequencing Center for Infectious Disease"/>
            <person name="Wu L."/>
            <person name="Ma J."/>
        </authorList>
    </citation>
    <scope>NUCLEOTIDE SEQUENCE [LARGE SCALE GENOMIC DNA]</scope>
    <source>
        <strain evidence="5">CECT 7297</strain>
    </source>
</reference>
<evidence type="ECO:0000256" key="3">
    <source>
        <dbReference type="SAM" id="Phobius"/>
    </source>
</evidence>
<evidence type="ECO:0000313" key="4">
    <source>
        <dbReference type="EMBL" id="MFC4257870.1"/>
    </source>
</evidence>
<keyword evidence="3" id="KW-0472">Membrane</keyword>
<evidence type="ECO:0000313" key="5">
    <source>
        <dbReference type="Proteomes" id="UP001595798"/>
    </source>
</evidence>
<proteinExistence type="predicted"/>
<dbReference type="CDD" id="cd20705">
    <property type="entry name" value="MIX_I"/>
    <property type="match status" value="1"/>
</dbReference>
<keyword evidence="3" id="KW-1133">Transmembrane helix</keyword>
<keyword evidence="3" id="KW-0812">Transmembrane</keyword>
<organism evidence="4 5">
    <name type="scientific">Marinobacter lacisalsi</name>
    <dbReference type="NCBI Taxonomy" id="475979"/>
    <lineage>
        <taxon>Bacteria</taxon>
        <taxon>Pseudomonadati</taxon>
        <taxon>Pseudomonadota</taxon>
        <taxon>Gammaproteobacteria</taxon>
        <taxon>Pseudomonadales</taxon>
        <taxon>Marinobacteraceae</taxon>
        <taxon>Marinobacter</taxon>
    </lineage>
</organism>
<feature type="transmembrane region" description="Helical" evidence="3">
    <location>
        <begin position="989"/>
        <end position="1009"/>
    </location>
</feature>
<feature type="region of interest" description="Disordered" evidence="2">
    <location>
        <begin position="496"/>
        <end position="515"/>
    </location>
</feature>
<feature type="transmembrane region" description="Helical" evidence="3">
    <location>
        <begin position="901"/>
        <end position="921"/>
    </location>
</feature>
<name>A0ABV8QC03_9GAMM</name>
<sequence>MEIATESGDPIRVPFLHQARDVEYQNKEQDERQKHVVVPVVASTLISGLTKTEAVSGKPPKETNPHHHVLCRSGFLYFFYGSKLWREVEVTITEDGTPQYRDVPLDVYRKKDSGKFEPRYRDVTGVALEEIWLPSRVLNFWQTVQVAFSESQWTGERINLFENYTGQRDARCTLIDMEMGEQDIANGADQYTEPYRHHVLPARVLELQRPRAPAIEWNYDRPEEYLLTKSGLYENDETSKALDVHSQHENSTSYAPVPEGKRPEMNALCNVLAGTMRELDIEGVDTNLPEWERTSVKYAPIDQIKQRKIGVIRLDDHLYRVRYLLKRHQAGAWFADAAVRRAKEREFFDSASLVNTVVIPEGIGGKPNPFNQHKDEMDEKGKRLLSFSLAEHERAMAVAYLEDVQNQLIERLNDSRTQNEIVELFTHYGCDYLGAFSFVTEVLQTVTREPFECDALHGLVEDVRAYRGKRWANSVAEGHIGGLYLALFPDMEKDDINQSYRGPTEEEKDEDRASYRSSRGIYQATKLSALENAELPDANSLKTLDGLSVLQAAEQGITLSVALAALRPMAGLMMTLQGNLISALENANKKALEARQERQKLVRLQSEEQAKKVQIKNEADQLRGEIGRLEKAENDQLRHLMDKEDRLRRLSDNRRQLPKLARRMQELDAGIASRAQAIDELGARMLAFRSEYTIRLAHYLRGSMPGSFANLKLTSYSEALVQQSFVMGVPAAMVARDYDRLYKAALEGKPDKEVAVKALHAQGKGIYQEYHADVKVLTMPENEETAKTLRQLSEAETEYVQLRNELDEARKLANDTLFTRPTAIRQIELESTVEQRTELARTKLNRRINLDRIEAKSEASGQRLSDLTRSAHKAANDSASVADTVAEKASSKVYRALSHPIVPIGVLLLEGLNVYALYSTWNRERRISKKRAGLKAISAGWDVALLSVTLGNRLASNGSLIARKTQFLHRDILTNKVGDKIARLLGKRLLLGGLLGIAGAALTAISLSMDAAYALDLGNPAVAAANGLLATGVVSLTVFGLMAEGGVLLMMGPAGWLAVGVAAIVAGVWLLFAYSDKPIQTWLRNGPFGPEDGVATLKTSKEAYQSLLSVCMGIRARLEPFDAGKETRDHDLIDDTERERLTAISKSNARVIVNSPAIGLQSSIVKDDLSVKLGLVEELKRIYAGDIDKVDQSRWSASKKNPVPDHFVNDLVILWEERSNDGLVFYIDHPPKLEYKVPVSLNTEKEYLDYEYHIKEYVWHVSAQLKLHYQSGDFVVVPAPDPEDNLPYDKKNNKHELPDFSDKDQHFWHHARLTFPQGA</sequence>
<feature type="transmembrane region" description="Helical" evidence="3">
    <location>
        <begin position="1021"/>
        <end position="1042"/>
    </location>
</feature>
<keyword evidence="1" id="KW-0175">Coiled coil</keyword>
<keyword evidence="5" id="KW-1185">Reference proteome</keyword>
<gene>
    <name evidence="4" type="ORF">ACFOZ5_02365</name>
</gene>
<feature type="transmembrane region" description="Helical" evidence="3">
    <location>
        <begin position="1054"/>
        <end position="1074"/>
    </location>
</feature>